<organism evidence="2 3">
    <name type="scientific">Pseudomonas prosekii</name>
    <dbReference type="NCBI Taxonomy" id="1148509"/>
    <lineage>
        <taxon>Bacteria</taxon>
        <taxon>Pseudomonadati</taxon>
        <taxon>Pseudomonadota</taxon>
        <taxon>Gammaproteobacteria</taxon>
        <taxon>Pseudomonadales</taxon>
        <taxon>Pseudomonadaceae</taxon>
        <taxon>Pseudomonas</taxon>
    </lineage>
</organism>
<dbReference type="STRING" id="1148509.SAMN05216222_0320"/>
<dbReference type="InterPro" id="IPR043519">
    <property type="entry name" value="NT_sf"/>
</dbReference>
<accession>A0A1H1N2B6</accession>
<evidence type="ECO:0000313" key="2">
    <source>
        <dbReference type="EMBL" id="SDR92835.1"/>
    </source>
</evidence>
<name>A0A1H1N2B6_9PSED</name>
<feature type="domain" description="Polymerase nucleotidyl transferase" evidence="1">
    <location>
        <begin position="44"/>
        <end position="90"/>
    </location>
</feature>
<dbReference type="InterPro" id="IPR002934">
    <property type="entry name" value="Polymerase_NTP_transf_dom"/>
</dbReference>
<dbReference type="CDD" id="cd05403">
    <property type="entry name" value="NT_KNTase_like"/>
    <property type="match status" value="1"/>
</dbReference>
<protein>
    <submittedName>
        <fullName evidence="2">Nucleotidyltransferase domain-containing protein</fullName>
    </submittedName>
</protein>
<evidence type="ECO:0000259" key="1">
    <source>
        <dbReference type="Pfam" id="PF01909"/>
    </source>
</evidence>
<dbReference type="RefSeq" id="WP_092281412.1">
    <property type="nucleotide sequence ID" value="NZ_LT629762.1"/>
</dbReference>
<dbReference type="SUPFAM" id="SSF81301">
    <property type="entry name" value="Nucleotidyltransferase"/>
    <property type="match status" value="1"/>
</dbReference>
<keyword evidence="2" id="KW-0808">Transferase</keyword>
<dbReference type="Gene3D" id="3.30.460.10">
    <property type="entry name" value="Beta Polymerase, domain 2"/>
    <property type="match status" value="1"/>
</dbReference>
<gene>
    <name evidence="2" type="ORF">SAMN05216222_0320</name>
</gene>
<dbReference type="EMBL" id="LT629762">
    <property type="protein sequence ID" value="SDR92835.1"/>
    <property type="molecule type" value="Genomic_DNA"/>
</dbReference>
<sequence length="257" mass="29269">MTQNGIDANGFILEVPDAPVQSDFQELLRDLCSTLVAEAPLLLDSIYLYGSVARGEAVPRVSDLDVTLVLSHEGSSPDLENIEALRKALAARHPEVVKIDFDIGHRAEVLAADNLFSWGYWLKHHCRCIWGNDLGQRFAPFRPSRAIAVAVNGDFEAVLNRYAERIEQTIDINEQSLWQREAARKLIRATNILRYDQDRNWPRTLDEHAEQFARHYPSMKTQIESFLVLAKTPTTSVKEFSTQLRNFVQWMAGVRVH</sequence>
<proteinExistence type="predicted"/>
<dbReference type="Proteomes" id="UP000198481">
    <property type="component" value="Chromosome I"/>
</dbReference>
<dbReference type="AlphaFoldDB" id="A0A1H1N2B6"/>
<dbReference type="GO" id="GO:0016779">
    <property type="term" value="F:nucleotidyltransferase activity"/>
    <property type="evidence" value="ECO:0007669"/>
    <property type="project" value="InterPro"/>
</dbReference>
<reference evidence="3" key="1">
    <citation type="submission" date="2016-10" db="EMBL/GenBank/DDBJ databases">
        <authorList>
            <person name="Varghese N."/>
            <person name="Submissions S."/>
        </authorList>
    </citation>
    <scope>NUCLEOTIDE SEQUENCE [LARGE SCALE GENOMIC DNA]</scope>
    <source>
        <strain evidence="3">LMG 26867</strain>
    </source>
</reference>
<dbReference type="Pfam" id="PF01909">
    <property type="entry name" value="NTP_transf_2"/>
    <property type="match status" value="1"/>
</dbReference>
<evidence type="ECO:0000313" key="3">
    <source>
        <dbReference type="Proteomes" id="UP000198481"/>
    </source>
</evidence>